<dbReference type="InterPro" id="IPR021408">
    <property type="entry name" value="DUF3046"/>
</dbReference>
<protein>
    <submittedName>
        <fullName evidence="1">DUF3046 domain-containing protein</fullName>
    </submittedName>
</protein>
<keyword evidence="2" id="KW-1185">Reference proteome</keyword>
<sequence>MRTSEFQRAVADEFGAAYGATVVRDVVLDALADRTAQEALDAGEDPRRVWEALCAAMDVPRDRWYGVGRLDPRR</sequence>
<reference evidence="1 2" key="1">
    <citation type="submission" date="2018-11" db="EMBL/GenBank/DDBJ databases">
        <title>YIM 102482-1 draft genome.</title>
        <authorList>
            <person name="Li G."/>
            <person name="Jiang Y."/>
        </authorList>
    </citation>
    <scope>NUCLEOTIDE SEQUENCE [LARGE SCALE GENOMIC DNA]</scope>
    <source>
        <strain evidence="1 2">YIM 102482-1</strain>
    </source>
</reference>
<dbReference type="EMBL" id="RQVS01000003">
    <property type="protein sequence ID" value="RRJ87994.1"/>
    <property type="molecule type" value="Genomic_DNA"/>
</dbReference>
<evidence type="ECO:0000313" key="2">
    <source>
        <dbReference type="Proteomes" id="UP000274391"/>
    </source>
</evidence>
<dbReference type="RefSeq" id="WP_124970007.1">
    <property type="nucleotide sequence ID" value="NZ_RQVS01000003.1"/>
</dbReference>
<dbReference type="Pfam" id="PF11248">
    <property type="entry name" value="DUF3046"/>
    <property type="match status" value="1"/>
</dbReference>
<proteinExistence type="predicted"/>
<accession>A0A3P3VZR4</accession>
<gene>
    <name evidence="1" type="ORF">EG850_03500</name>
</gene>
<dbReference type="AlphaFoldDB" id="A0A3P3VZR4"/>
<comment type="caution">
    <text evidence="1">The sequence shown here is derived from an EMBL/GenBank/DDBJ whole genome shotgun (WGS) entry which is preliminary data.</text>
</comment>
<organism evidence="1 2">
    <name type="scientific">Gulosibacter macacae</name>
    <dbReference type="NCBI Taxonomy" id="2488791"/>
    <lineage>
        <taxon>Bacteria</taxon>
        <taxon>Bacillati</taxon>
        <taxon>Actinomycetota</taxon>
        <taxon>Actinomycetes</taxon>
        <taxon>Micrococcales</taxon>
        <taxon>Microbacteriaceae</taxon>
        <taxon>Gulosibacter</taxon>
    </lineage>
</organism>
<dbReference type="OrthoDB" id="3215033at2"/>
<dbReference type="Proteomes" id="UP000274391">
    <property type="component" value="Unassembled WGS sequence"/>
</dbReference>
<name>A0A3P3VZR4_9MICO</name>
<evidence type="ECO:0000313" key="1">
    <source>
        <dbReference type="EMBL" id="RRJ87994.1"/>
    </source>
</evidence>